<dbReference type="Gene3D" id="2.60.120.620">
    <property type="entry name" value="q2cbj1_9rhob like domain"/>
    <property type="match status" value="1"/>
</dbReference>
<evidence type="ECO:0000313" key="3">
    <source>
        <dbReference type="Proteomes" id="UP000075714"/>
    </source>
</evidence>
<feature type="region of interest" description="Disordered" evidence="1">
    <location>
        <begin position="366"/>
        <end position="395"/>
    </location>
</feature>
<dbReference type="EMBL" id="LSYV01000010">
    <property type="protein sequence ID" value="KXZ52698.1"/>
    <property type="molecule type" value="Genomic_DNA"/>
</dbReference>
<evidence type="ECO:0000313" key="2">
    <source>
        <dbReference type="EMBL" id="KXZ52698.1"/>
    </source>
</evidence>
<organism evidence="2 3">
    <name type="scientific">Gonium pectorale</name>
    <name type="common">Green alga</name>
    <dbReference type="NCBI Taxonomy" id="33097"/>
    <lineage>
        <taxon>Eukaryota</taxon>
        <taxon>Viridiplantae</taxon>
        <taxon>Chlorophyta</taxon>
        <taxon>core chlorophytes</taxon>
        <taxon>Chlorophyceae</taxon>
        <taxon>CS clade</taxon>
        <taxon>Chlamydomonadales</taxon>
        <taxon>Volvocaceae</taxon>
        <taxon>Gonium</taxon>
    </lineage>
</organism>
<dbReference type="Proteomes" id="UP000075714">
    <property type="component" value="Unassembled WGS sequence"/>
</dbReference>
<evidence type="ECO:0000256" key="1">
    <source>
        <dbReference type="SAM" id="MobiDB-lite"/>
    </source>
</evidence>
<reference evidence="3" key="1">
    <citation type="journal article" date="2016" name="Nat. Commun.">
        <title>The Gonium pectorale genome demonstrates co-option of cell cycle regulation during the evolution of multicellularity.</title>
        <authorList>
            <person name="Hanschen E.R."/>
            <person name="Marriage T.N."/>
            <person name="Ferris P.J."/>
            <person name="Hamaji T."/>
            <person name="Toyoda A."/>
            <person name="Fujiyama A."/>
            <person name="Neme R."/>
            <person name="Noguchi H."/>
            <person name="Minakuchi Y."/>
            <person name="Suzuki M."/>
            <person name="Kawai-Toyooka H."/>
            <person name="Smith D.R."/>
            <person name="Sparks H."/>
            <person name="Anderson J."/>
            <person name="Bakaric R."/>
            <person name="Luria V."/>
            <person name="Karger A."/>
            <person name="Kirschner M.W."/>
            <person name="Durand P.M."/>
            <person name="Michod R.E."/>
            <person name="Nozaki H."/>
            <person name="Olson B.J."/>
        </authorList>
    </citation>
    <scope>NUCLEOTIDE SEQUENCE [LARGE SCALE GENOMIC DNA]</scope>
    <source>
        <strain evidence="3">NIES-2863</strain>
    </source>
</reference>
<protein>
    <recommendedName>
        <fullName evidence="4">Prolyl 4-hydroxylase alpha subunit Fe(2+) 2OG dioxygenase domain-containing protein</fullName>
    </recommendedName>
</protein>
<keyword evidence="3" id="KW-1185">Reference proteome</keyword>
<proteinExistence type="predicted"/>
<comment type="caution">
    <text evidence="2">The sequence shown here is derived from an EMBL/GenBank/DDBJ whole genome shotgun (WGS) entry which is preliminary data.</text>
</comment>
<evidence type="ECO:0008006" key="4">
    <source>
        <dbReference type="Google" id="ProtNLM"/>
    </source>
</evidence>
<accession>A0A150GSM9</accession>
<sequence>MFSSLRLRRLLLYEPGGHFRPHRDAELEPGVYGTLVVQLPVAGGHTGGELLIGRSEEIRQWRTEVNSNTPYGTPAAYFSACERQLSPITSGLRAVLVFSLVRDPGFPLPRPPPCMAAAHGALAAAVRAWEASAAVAVASAPGTVAGSLVRHSLRAIPLQNKYSTTGLSFGALYGRDAQVASLLCGCPDLDVHLAMVTKKGRLTVFRRERRRRTRGYYRCACGCCAYSDDDEPLSDEYSSDDGYYNEDDEDLELEWSHSTSQWASRSGPLEDFAGCAIGLHAVPLGDDDLFEDADGDLPEPDESRTELVTFPRPAMVVHRSHHKAVVVLWPRSRRAVVAEAAGFRATLRLMEVRLAERAAELAAAARWAPAVQGSPSPPTLPTGRLPPLAEPHPPQAVDTALERDMPSEELAEVLIRAAAAHGSDRDLLQSLLPEAARQQAPDAGGVVRALQLLTSQPFLAALAASNAVAAACGAGAGGGAFASPSAAARLVATLPTSLVLGPVDTTNAVVRASGRLREAAFDKAVAMHAASQARSGAHGLDRCLALAFAATTPPGLRHRVAERLLERLTEAGVLCGLPAPYVPLAARLACDGPPELLRHLPCLAEAALLRSDSGELVWAVLREEAVERAVSRGDPNAAELVSALMARMLSSRPGGGSDGGGGIATLDAGGVKAAAQLVCSGPPCVRQHQAAFASGVLARPDTQALLPALLALPDVSAAVCRREPGALALVEAAAASLERVLAQGPPALSWEQPMAQMPQYPQIEAFLRGPLREATFHGMWSGMPEARRWADAFNQAAGRCGFDASATPCGRGLHSYCVIVKGLAVHNMRLQAFHRRGTALQGVRAMVARPPGTAAGGAAATAAAAGGSGQLAAPAAAVTAAVQLTGAPMGPAGAAMVVPTPQGALAGLSTPWPEAGAAALSLHSLPVGFTVLQPVAQAGPGWQPR</sequence>
<gene>
    <name evidence="2" type="ORF">GPECTOR_9g744</name>
</gene>
<dbReference type="OrthoDB" id="124582at2759"/>
<dbReference type="PANTHER" id="PTHR33099">
    <property type="entry name" value="FE2OG DIOXYGENASE DOMAIN-CONTAINING PROTEIN"/>
    <property type="match status" value="1"/>
</dbReference>
<dbReference type="PANTHER" id="PTHR33099:SF7">
    <property type="entry name" value="MYND-TYPE DOMAIN-CONTAINING PROTEIN"/>
    <property type="match status" value="1"/>
</dbReference>
<name>A0A150GSM9_GONPE</name>
<dbReference type="AlphaFoldDB" id="A0A150GSM9"/>